<keyword evidence="1" id="KW-0805">Transcription regulation</keyword>
<organism evidence="7 8">
    <name type="scientific">Altererythrobacter arenosus</name>
    <dbReference type="NCBI Taxonomy" id="3032592"/>
    <lineage>
        <taxon>Bacteria</taxon>
        <taxon>Pseudomonadati</taxon>
        <taxon>Pseudomonadota</taxon>
        <taxon>Alphaproteobacteria</taxon>
        <taxon>Sphingomonadales</taxon>
        <taxon>Erythrobacteraceae</taxon>
        <taxon>Altererythrobacter</taxon>
    </lineage>
</organism>
<dbReference type="SUPFAM" id="SSF48498">
    <property type="entry name" value="Tetracyclin repressor-like, C-terminal domain"/>
    <property type="match status" value="1"/>
</dbReference>
<feature type="domain" description="HTH tetR-type" evidence="6">
    <location>
        <begin position="23"/>
        <end position="83"/>
    </location>
</feature>
<keyword evidence="8" id="KW-1185">Reference proteome</keyword>
<accession>A0ABY8FWE6</accession>
<evidence type="ECO:0000256" key="2">
    <source>
        <dbReference type="ARBA" id="ARBA00023125"/>
    </source>
</evidence>
<feature type="DNA-binding region" description="H-T-H motif" evidence="4">
    <location>
        <begin position="46"/>
        <end position="65"/>
    </location>
</feature>
<dbReference type="Gene3D" id="1.10.10.60">
    <property type="entry name" value="Homeodomain-like"/>
    <property type="match status" value="1"/>
</dbReference>
<dbReference type="SUPFAM" id="SSF46689">
    <property type="entry name" value="Homeodomain-like"/>
    <property type="match status" value="1"/>
</dbReference>
<evidence type="ECO:0000256" key="1">
    <source>
        <dbReference type="ARBA" id="ARBA00023015"/>
    </source>
</evidence>
<dbReference type="InterPro" id="IPR036271">
    <property type="entry name" value="Tet_transcr_reg_TetR-rel_C_sf"/>
</dbReference>
<dbReference type="Gene3D" id="1.10.357.10">
    <property type="entry name" value="Tetracycline Repressor, domain 2"/>
    <property type="match status" value="1"/>
</dbReference>
<name>A0ABY8FWE6_9SPHN</name>
<evidence type="ECO:0000256" key="4">
    <source>
        <dbReference type="PROSITE-ProRule" id="PRU00335"/>
    </source>
</evidence>
<sequence>MPKRPRDNPAKPKRGRPAGGDAQKTRARIIAAAAQCFNSREYSETSLEQIAKVAELTGPAIYAHFESKEDLFIQTALAFIQRGHKILAEAAAEPGSWDKRLSRVIDAQRGVQEEVRTFPLIYSVVQARMIRFPERYQPVIEMRHKYSEIFSCIARQAIEEGGLPNSIDAQIAGELLMALTSNAIGTVRLYHDGHGDLDRIVRAAKALLSIGND</sequence>
<dbReference type="PRINTS" id="PR00455">
    <property type="entry name" value="HTHTETR"/>
</dbReference>
<dbReference type="RefSeq" id="WP_278016408.1">
    <property type="nucleotide sequence ID" value="NZ_CP121106.1"/>
</dbReference>
<evidence type="ECO:0000256" key="3">
    <source>
        <dbReference type="ARBA" id="ARBA00023163"/>
    </source>
</evidence>
<dbReference type="InterPro" id="IPR050109">
    <property type="entry name" value="HTH-type_TetR-like_transc_reg"/>
</dbReference>
<reference evidence="7 8" key="1">
    <citation type="submission" date="2023-03" db="EMBL/GenBank/DDBJ databases">
        <title>Altererythrobacter sp. CAU 1644 isolated from sand.</title>
        <authorList>
            <person name="Kim W."/>
        </authorList>
    </citation>
    <scope>NUCLEOTIDE SEQUENCE [LARGE SCALE GENOMIC DNA]</scope>
    <source>
        <strain evidence="7 8">CAU 1644</strain>
    </source>
</reference>
<proteinExistence type="predicted"/>
<evidence type="ECO:0000259" key="6">
    <source>
        <dbReference type="PROSITE" id="PS50977"/>
    </source>
</evidence>
<evidence type="ECO:0000313" key="8">
    <source>
        <dbReference type="Proteomes" id="UP001215827"/>
    </source>
</evidence>
<dbReference type="InterPro" id="IPR001647">
    <property type="entry name" value="HTH_TetR"/>
</dbReference>
<dbReference type="PROSITE" id="PS50977">
    <property type="entry name" value="HTH_TETR_2"/>
    <property type="match status" value="1"/>
</dbReference>
<feature type="compositionally biased region" description="Basic and acidic residues" evidence="5">
    <location>
        <begin position="1"/>
        <end position="10"/>
    </location>
</feature>
<dbReference type="Proteomes" id="UP001215827">
    <property type="component" value="Chromosome"/>
</dbReference>
<dbReference type="EMBL" id="CP121106">
    <property type="protein sequence ID" value="WFL77716.1"/>
    <property type="molecule type" value="Genomic_DNA"/>
</dbReference>
<gene>
    <name evidence="7" type="ORF">P7228_01215</name>
</gene>
<keyword evidence="2 4" id="KW-0238">DNA-binding</keyword>
<feature type="region of interest" description="Disordered" evidence="5">
    <location>
        <begin position="1"/>
        <end position="24"/>
    </location>
</feature>
<dbReference type="PANTHER" id="PTHR30055:SF234">
    <property type="entry name" value="HTH-TYPE TRANSCRIPTIONAL REGULATOR BETI"/>
    <property type="match status" value="1"/>
</dbReference>
<dbReference type="PANTHER" id="PTHR30055">
    <property type="entry name" value="HTH-TYPE TRANSCRIPTIONAL REGULATOR RUTR"/>
    <property type="match status" value="1"/>
</dbReference>
<evidence type="ECO:0000313" key="7">
    <source>
        <dbReference type="EMBL" id="WFL77716.1"/>
    </source>
</evidence>
<evidence type="ECO:0000256" key="5">
    <source>
        <dbReference type="SAM" id="MobiDB-lite"/>
    </source>
</evidence>
<dbReference type="Pfam" id="PF00440">
    <property type="entry name" value="TetR_N"/>
    <property type="match status" value="1"/>
</dbReference>
<protein>
    <submittedName>
        <fullName evidence="7">TetR/AcrR family transcriptional regulator</fullName>
    </submittedName>
</protein>
<keyword evidence="3" id="KW-0804">Transcription</keyword>
<dbReference type="InterPro" id="IPR009057">
    <property type="entry name" value="Homeodomain-like_sf"/>
</dbReference>